<evidence type="ECO:0000256" key="2">
    <source>
        <dbReference type="ARBA" id="ARBA00022448"/>
    </source>
</evidence>
<dbReference type="GO" id="GO:0015211">
    <property type="term" value="F:purine nucleoside transmembrane transporter activity"/>
    <property type="evidence" value="ECO:0007669"/>
    <property type="project" value="UniProtKB-UniRule"/>
</dbReference>
<keyword evidence="4 6" id="KW-1133">Transmembrane helix</keyword>
<dbReference type="GO" id="GO:0005345">
    <property type="term" value="F:purine nucleobase transmembrane transporter activity"/>
    <property type="evidence" value="ECO:0007669"/>
    <property type="project" value="UniProtKB-UniRule"/>
</dbReference>
<dbReference type="InterPro" id="IPR030182">
    <property type="entry name" value="PUP_plant"/>
</dbReference>
<accession>A0A5K1CRF5</accession>
<evidence type="ECO:0000256" key="6">
    <source>
        <dbReference type="RuleBase" id="RU368015"/>
    </source>
</evidence>
<feature type="transmembrane region" description="Helical" evidence="6">
    <location>
        <begin position="212"/>
        <end position="232"/>
    </location>
</feature>
<dbReference type="GO" id="GO:0016020">
    <property type="term" value="C:membrane"/>
    <property type="evidence" value="ECO:0007669"/>
    <property type="project" value="UniProtKB-SubCell"/>
</dbReference>
<feature type="transmembrane region" description="Helical" evidence="6">
    <location>
        <begin position="252"/>
        <end position="270"/>
    </location>
</feature>
<dbReference type="OMA" id="ASGEWMT"/>
<feature type="transmembrane region" description="Helical" evidence="6">
    <location>
        <begin position="347"/>
        <end position="364"/>
    </location>
</feature>
<feature type="transmembrane region" description="Helical" evidence="6">
    <location>
        <begin position="320"/>
        <end position="340"/>
    </location>
</feature>
<evidence type="ECO:0000256" key="7">
    <source>
        <dbReference type="SAM" id="MobiDB-lite"/>
    </source>
</evidence>
<dbReference type="Pfam" id="PF16913">
    <property type="entry name" value="PUNUT"/>
    <property type="match status" value="1"/>
</dbReference>
<feature type="transmembrane region" description="Helical" evidence="6">
    <location>
        <begin position="71"/>
        <end position="94"/>
    </location>
</feature>
<feature type="transmembrane region" description="Helical" evidence="6">
    <location>
        <begin position="291"/>
        <end position="314"/>
    </location>
</feature>
<feature type="transmembrane region" description="Helical" evidence="6">
    <location>
        <begin position="177"/>
        <end position="197"/>
    </location>
</feature>
<keyword evidence="5 6" id="KW-0472">Membrane</keyword>
<dbReference type="EMBL" id="LR721782">
    <property type="protein sequence ID" value="VVW28967.1"/>
    <property type="molecule type" value="Genomic_DNA"/>
</dbReference>
<organism evidence="8">
    <name type="scientific">Nymphaea colorata</name>
    <name type="common">pocket water lily</name>
    <dbReference type="NCBI Taxonomy" id="210225"/>
    <lineage>
        <taxon>Eukaryota</taxon>
        <taxon>Viridiplantae</taxon>
        <taxon>Streptophyta</taxon>
        <taxon>Embryophyta</taxon>
        <taxon>Tracheophyta</taxon>
        <taxon>Spermatophyta</taxon>
        <taxon>Magnoliopsida</taxon>
        <taxon>Nymphaeales</taxon>
        <taxon>Nymphaeaceae</taxon>
        <taxon>Nymphaea</taxon>
    </lineage>
</organism>
<feature type="transmembrane region" description="Helical" evidence="6">
    <location>
        <begin position="114"/>
        <end position="136"/>
    </location>
</feature>
<evidence type="ECO:0000313" key="8">
    <source>
        <dbReference type="EMBL" id="VVW28967.1"/>
    </source>
</evidence>
<proteinExistence type="inferred from homology"/>
<evidence type="ECO:0000256" key="3">
    <source>
        <dbReference type="ARBA" id="ARBA00022692"/>
    </source>
</evidence>
<evidence type="ECO:0000256" key="1">
    <source>
        <dbReference type="ARBA" id="ARBA00006213"/>
    </source>
</evidence>
<feature type="region of interest" description="Disordered" evidence="7">
    <location>
        <begin position="1"/>
        <end position="22"/>
    </location>
</feature>
<comment type="similarity">
    <text evidence="1 6">Belongs to the purine permeases (TC 2.A.7.14) family.</text>
</comment>
<evidence type="ECO:0000256" key="5">
    <source>
        <dbReference type="ARBA" id="ARBA00023136"/>
    </source>
</evidence>
<keyword evidence="2 6" id="KW-0813">Transport</keyword>
<gene>
    <name evidence="8" type="ORF">NYM_LOCUS16993</name>
</gene>
<sequence length="397" mass="43056">MAEGKDTNIQITTESTAPVPPASTTPIWQPFHRRHWWSILVAFNVFLLLAGQTSATLLSRFYFDKGGNSKWLATLVQIVGFPILLPLFLLAPIASTTSSSSSTTVTAASTSTSTSSPAASTSTTVLIYFGLGLLVAADDMLYTYGVAFLPVSTYSLICATQLAFNCVFSFFLNSQKFTPPILNSVILVIFSAVLLAVRSDTERPAGISDQEYAIGFACTLSASALYALILSLMQFSFQRHFKKETFSIVLEMQVYTSALATAACMVGLFASGEWKKLSDEFYSFKTGKISYVMTVVWTAVAWQVGSVGVVGLIFTVSSLFSNLISTVALPIVPVLAIFVFNDKMDAVKLMALLLSLWGFASYAYQQYLDSAQKPTSGFVIERKKKEINPVGTSNFAG</sequence>
<feature type="transmembrane region" description="Helical" evidence="6">
    <location>
        <begin position="148"/>
        <end position="171"/>
    </location>
</feature>
<dbReference type="OrthoDB" id="1907510at2759"/>
<dbReference type="Gramene" id="NC4G0021600.1">
    <property type="protein sequence ID" value="NC4G0021600.1:cds"/>
    <property type="gene ID" value="NC4G0021600"/>
</dbReference>
<comment type="subcellular location">
    <subcellularLocation>
        <location evidence="6">Membrane</location>
        <topology evidence="6">Multi-pass membrane protein</topology>
    </subcellularLocation>
</comment>
<protein>
    <recommendedName>
        <fullName evidence="6">Probable purine permease</fullName>
    </recommendedName>
</protein>
<keyword evidence="3 6" id="KW-0812">Transmembrane</keyword>
<name>A0A5K1CRF5_9MAGN</name>
<feature type="transmembrane region" description="Helical" evidence="6">
    <location>
        <begin position="36"/>
        <end position="59"/>
    </location>
</feature>
<dbReference type="PANTHER" id="PTHR31376:SF2">
    <property type="entry name" value="PURINE PERMEASE 11-RELATED"/>
    <property type="match status" value="1"/>
</dbReference>
<dbReference type="AlphaFoldDB" id="A0A5K1CRF5"/>
<evidence type="ECO:0000256" key="4">
    <source>
        <dbReference type="ARBA" id="ARBA00022989"/>
    </source>
</evidence>
<dbReference type="PANTHER" id="PTHR31376">
    <property type="entry name" value="OS09G0467300 PROTEIN-RELATED"/>
    <property type="match status" value="1"/>
</dbReference>
<reference evidence="8" key="1">
    <citation type="submission" date="2019-09" db="EMBL/GenBank/DDBJ databases">
        <authorList>
            <person name="Zhang L."/>
        </authorList>
    </citation>
    <scope>NUCLEOTIDE SEQUENCE</scope>
</reference>